<gene>
    <name evidence="2" type="ORF">ACFQ4P_03900</name>
</gene>
<reference evidence="3" key="1">
    <citation type="journal article" date="2019" name="Int. J. Syst. Evol. Microbiol.">
        <title>The Global Catalogue of Microorganisms (GCM) 10K type strain sequencing project: providing services to taxonomists for standard genome sequencing and annotation.</title>
        <authorList>
            <consortium name="The Broad Institute Genomics Platform"/>
            <consortium name="The Broad Institute Genome Sequencing Center for Infectious Disease"/>
            <person name="Wu L."/>
            <person name="Ma J."/>
        </authorList>
    </citation>
    <scope>NUCLEOTIDE SEQUENCE [LARGE SCALE GENOMIC DNA]</scope>
    <source>
        <strain evidence="3">CCM 8980</strain>
    </source>
</reference>
<accession>A0ABW4CHE3</accession>
<dbReference type="Proteomes" id="UP001597196">
    <property type="component" value="Unassembled WGS sequence"/>
</dbReference>
<evidence type="ECO:0000313" key="2">
    <source>
        <dbReference type="EMBL" id="MFD1429393.1"/>
    </source>
</evidence>
<dbReference type="InterPro" id="IPR010368">
    <property type="entry name" value="Com_YlbF"/>
</dbReference>
<dbReference type="Pfam" id="PF06133">
    <property type="entry name" value="Com_YlbF"/>
    <property type="match status" value="1"/>
</dbReference>
<comment type="similarity">
    <text evidence="1">Belongs to the UPF0342 family.</text>
</comment>
<dbReference type="EMBL" id="JBHTOC010000005">
    <property type="protein sequence ID" value="MFD1429393.1"/>
    <property type="molecule type" value="Genomic_DNA"/>
</dbReference>
<dbReference type="RefSeq" id="WP_203626822.1">
    <property type="nucleotide sequence ID" value="NZ_BOLQ01000009.1"/>
</dbReference>
<protein>
    <recommendedName>
        <fullName evidence="1">UPF0342 protein ACFQ4P_03900</fullName>
    </recommendedName>
</protein>
<evidence type="ECO:0000313" key="3">
    <source>
        <dbReference type="Proteomes" id="UP001597196"/>
    </source>
</evidence>
<comment type="caution">
    <text evidence="2">The sequence shown here is derived from an EMBL/GenBank/DDBJ whole genome shotgun (WGS) entry which is preliminary data.</text>
</comment>
<dbReference type="HAMAP" id="MF_01526">
    <property type="entry name" value="UPF0342"/>
    <property type="match status" value="1"/>
</dbReference>
<organism evidence="2 3">
    <name type="scientific">Lacticaseibacillus mingshuiensis</name>
    <dbReference type="NCBI Taxonomy" id="2799574"/>
    <lineage>
        <taxon>Bacteria</taxon>
        <taxon>Bacillati</taxon>
        <taxon>Bacillota</taxon>
        <taxon>Bacilli</taxon>
        <taxon>Lactobacillales</taxon>
        <taxon>Lactobacillaceae</taxon>
        <taxon>Lacticaseibacillus</taxon>
    </lineage>
</organism>
<keyword evidence="3" id="KW-1185">Reference proteome</keyword>
<sequence>MANVYDTADQLAKDLEASEQFQDLKKAYDMLKLDAVAYAMFQQFQDKQVELQQKQATGQEITQEEMAGLQTIGEKMQNMQPINDLLAREQALSTVMDDLNRVIAQPIVALYQANMKKPDAE</sequence>
<proteinExistence type="inferred from homology"/>
<evidence type="ECO:0000256" key="1">
    <source>
        <dbReference type="HAMAP-Rule" id="MF_01526"/>
    </source>
</evidence>
<dbReference type="Gene3D" id="1.20.1500.10">
    <property type="entry name" value="YheA/YmcA-like"/>
    <property type="match status" value="1"/>
</dbReference>
<dbReference type="SUPFAM" id="SSF158622">
    <property type="entry name" value="YheA/YmcA-like"/>
    <property type="match status" value="1"/>
</dbReference>
<dbReference type="InterPro" id="IPR023378">
    <property type="entry name" value="YheA/YmcA-like_dom_sf"/>
</dbReference>
<name>A0ABW4CHE3_9LACO</name>